<dbReference type="Gene3D" id="3.30.460.80">
    <property type="entry name" value="NADH:ubiquinone oxidoreductase, 30kDa subunit"/>
    <property type="match status" value="1"/>
</dbReference>
<evidence type="ECO:0000256" key="4">
    <source>
        <dbReference type="RuleBase" id="RU003582"/>
    </source>
</evidence>
<gene>
    <name evidence="6" type="ORF">COY52_08350</name>
</gene>
<evidence type="ECO:0000256" key="1">
    <source>
        <dbReference type="ARBA" id="ARBA00007569"/>
    </source>
</evidence>
<dbReference type="Proteomes" id="UP000229307">
    <property type="component" value="Unassembled WGS sequence"/>
</dbReference>
<comment type="catalytic activity">
    <reaction evidence="4">
        <text>a quinone + NADH + 5 H(+)(in) = a quinol + NAD(+) + 4 H(+)(out)</text>
        <dbReference type="Rhea" id="RHEA:57888"/>
        <dbReference type="ChEBI" id="CHEBI:15378"/>
        <dbReference type="ChEBI" id="CHEBI:24646"/>
        <dbReference type="ChEBI" id="CHEBI:57540"/>
        <dbReference type="ChEBI" id="CHEBI:57945"/>
        <dbReference type="ChEBI" id="CHEBI:132124"/>
    </reaction>
</comment>
<dbReference type="InterPro" id="IPR037232">
    <property type="entry name" value="NADH_quin_OxRdtase_su_C/D-like"/>
</dbReference>
<dbReference type="Pfam" id="PF00329">
    <property type="entry name" value="Complex1_30kDa"/>
    <property type="match status" value="1"/>
</dbReference>
<keyword evidence="3" id="KW-1278">Translocase</keyword>
<dbReference type="GO" id="GO:0008137">
    <property type="term" value="F:NADH dehydrogenase (ubiquinone) activity"/>
    <property type="evidence" value="ECO:0007669"/>
    <property type="project" value="InterPro"/>
</dbReference>
<evidence type="ECO:0000259" key="5">
    <source>
        <dbReference type="Pfam" id="PF00329"/>
    </source>
</evidence>
<dbReference type="InterPro" id="IPR020396">
    <property type="entry name" value="NADH_UbQ_OxRdtase_CS"/>
</dbReference>
<keyword evidence="2 3" id="KW-0813">Transport</keyword>
<dbReference type="PROSITE" id="PS00542">
    <property type="entry name" value="COMPLEX1_30K"/>
    <property type="match status" value="1"/>
</dbReference>
<evidence type="ECO:0000256" key="2">
    <source>
        <dbReference type="ARBA" id="ARBA00022448"/>
    </source>
</evidence>
<dbReference type="GO" id="GO:0016651">
    <property type="term" value="F:oxidoreductase activity, acting on NAD(P)H"/>
    <property type="evidence" value="ECO:0007669"/>
    <property type="project" value="InterPro"/>
</dbReference>
<dbReference type="PANTHER" id="PTHR10884:SF14">
    <property type="entry name" value="NADH DEHYDROGENASE [UBIQUINONE] IRON-SULFUR PROTEIN 3, MITOCHONDRIAL"/>
    <property type="match status" value="1"/>
</dbReference>
<dbReference type="EMBL" id="PFMR01000220">
    <property type="protein sequence ID" value="PIZ15991.1"/>
    <property type="molecule type" value="Genomic_DNA"/>
</dbReference>
<protein>
    <recommendedName>
        <fullName evidence="4">NADH-quinone oxidoreductase</fullName>
        <ecNumber evidence="4">7.1.1.-</ecNumber>
    </recommendedName>
</protein>
<dbReference type="InterPro" id="IPR001268">
    <property type="entry name" value="NADH_UbQ_OxRdtase_30kDa_su"/>
</dbReference>
<accession>A0A2M7S908</accession>
<proteinExistence type="inferred from homology"/>
<name>A0A2M7S908_9BACT</name>
<evidence type="ECO:0000313" key="6">
    <source>
        <dbReference type="EMBL" id="PIZ15991.1"/>
    </source>
</evidence>
<feature type="domain" description="NADH:ubiquinone oxidoreductase 30kDa subunit" evidence="5">
    <location>
        <begin position="29"/>
        <end position="143"/>
    </location>
</feature>
<keyword evidence="4" id="KW-0874">Quinone</keyword>
<reference evidence="7" key="1">
    <citation type="submission" date="2017-09" db="EMBL/GenBank/DDBJ databases">
        <title>Depth-based differentiation of microbial function through sediment-hosted aquifers and enrichment of novel symbionts in the deep terrestrial subsurface.</title>
        <authorList>
            <person name="Probst A.J."/>
            <person name="Ladd B."/>
            <person name="Jarett J.K."/>
            <person name="Geller-Mcgrath D.E."/>
            <person name="Sieber C.M.K."/>
            <person name="Emerson J.B."/>
            <person name="Anantharaman K."/>
            <person name="Thomas B.C."/>
            <person name="Malmstrom R."/>
            <person name="Stieglmeier M."/>
            <person name="Klingl A."/>
            <person name="Woyke T."/>
            <person name="Ryan C.M."/>
            <person name="Banfield J.F."/>
        </authorList>
    </citation>
    <scope>NUCLEOTIDE SEQUENCE [LARGE SCALE GENOMIC DNA]</scope>
</reference>
<comment type="function">
    <text evidence="4">NDH-1 shuttles electrons from NADH, via FMN and iron-sulfur (Fe-S) centers, to quinones in the respiratory chain.</text>
</comment>
<dbReference type="SUPFAM" id="SSF143243">
    <property type="entry name" value="Nqo5-like"/>
    <property type="match status" value="1"/>
</dbReference>
<evidence type="ECO:0000313" key="7">
    <source>
        <dbReference type="Proteomes" id="UP000229307"/>
    </source>
</evidence>
<sequence>MENIIKKVKDGLGGKIKNWEEKNPGRIYITIDKENIRETARFIFEDCKARFIILTGIDTPLGYENLYHFDFDSIGTVVTVKTLIPKSAPEIESIATIIPGANFIEREVYDMLGIKFIGHPDPRRLLLSDDWPEGVHPLRRDFK</sequence>
<dbReference type="AlphaFoldDB" id="A0A2M7S908"/>
<organism evidence="6 7">
    <name type="scientific">Candidatus Desantisbacteria bacterium CG_4_10_14_0_8_um_filter_48_22</name>
    <dbReference type="NCBI Taxonomy" id="1974543"/>
    <lineage>
        <taxon>Bacteria</taxon>
        <taxon>Candidatus Desantisiibacteriota</taxon>
    </lineage>
</organism>
<keyword evidence="3" id="KW-0520">NAD</keyword>
<dbReference type="EC" id="7.1.1.-" evidence="4"/>
<evidence type="ECO:0000256" key="3">
    <source>
        <dbReference type="RuleBase" id="RU003456"/>
    </source>
</evidence>
<dbReference type="PANTHER" id="PTHR10884">
    <property type="entry name" value="NADH DEHYDROGENASE UBIQUINONE IRON-SULFUR PROTEIN 3"/>
    <property type="match status" value="1"/>
</dbReference>
<dbReference type="GO" id="GO:0048038">
    <property type="term" value="F:quinone binding"/>
    <property type="evidence" value="ECO:0007669"/>
    <property type="project" value="UniProtKB-KW"/>
</dbReference>
<comment type="similarity">
    <text evidence="1 3">Belongs to the complex I 30 kDa subunit family.</text>
</comment>
<comment type="caution">
    <text evidence="6">The sequence shown here is derived from an EMBL/GenBank/DDBJ whole genome shotgun (WGS) entry which is preliminary data.</text>
</comment>